<accession>A0A291RCK8</accession>
<dbReference type="AlphaFoldDB" id="A0A291RCK8"/>
<dbReference type="KEGG" id="ntp:CRH09_01255"/>
<evidence type="ECO:0000256" key="1">
    <source>
        <dbReference type="ARBA" id="ARBA00004651"/>
    </source>
</evidence>
<reference evidence="8 9" key="1">
    <citation type="submission" date="2017-10" db="EMBL/GenBank/DDBJ databases">
        <title>Comparative genomics between pathogenic Norcardia.</title>
        <authorList>
            <person name="Zeng L."/>
        </authorList>
    </citation>
    <scope>NUCLEOTIDE SEQUENCE [LARGE SCALE GENOMIC DNA]</scope>
    <source>
        <strain evidence="8 9">NC_YFY_NT001</strain>
    </source>
</reference>
<dbReference type="PANTHER" id="PTHR36115:SF9">
    <property type="entry name" value="LMO1584 PROTEIN"/>
    <property type="match status" value="1"/>
</dbReference>
<evidence type="ECO:0000313" key="8">
    <source>
        <dbReference type="EMBL" id="ATL65058.1"/>
    </source>
</evidence>
<evidence type="ECO:0000313" key="9">
    <source>
        <dbReference type="Proteomes" id="UP000221961"/>
    </source>
</evidence>
<evidence type="ECO:0000256" key="4">
    <source>
        <dbReference type="ARBA" id="ARBA00022989"/>
    </source>
</evidence>
<feature type="transmembrane region" description="Helical" evidence="6">
    <location>
        <begin position="47"/>
        <end position="67"/>
    </location>
</feature>
<keyword evidence="5 6" id="KW-0472">Membrane</keyword>
<dbReference type="RefSeq" id="WP_098692376.1">
    <property type="nucleotide sequence ID" value="NZ_CP023778.1"/>
</dbReference>
<organism evidence="8 9">
    <name type="scientific">Nocardia terpenica</name>
    <dbReference type="NCBI Taxonomy" id="455432"/>
    <lineage>
        <taxon>Bacteria</taxon>
        <taxon>Bacillati</taxon>
        <taxon>Actinomycetota</taxon>
        <taxon>Actinomycetes</taxon>
        <taxon>Mycobacteriales</taxon>
        <taxon>Nocardiaceae</taxon>
        <taxon>Nocardia</taxon>
    </lineage>
</organism>
<evidence type="ECO:0000259" key="7">
    <source>
        <dbReference type="Pfam" id="PF06271"/>
    </source>
</evidence>
<feature type="domain" description="RDD" evidence="7">
    <location>
        <begin position="8"/>
        <end position="144"/>
    </location>
</feature>
<dbReference type="Pfam" id="PF06271">
    <property type="entry name" value="RDD"/>
    <property type="match status" value="1"/>
</dbReference>
<name>A0A291RCK8_9NOCA</name>
<dbReference type="InterPro" id="IPR010432">
    <property type="entry name" value="RDD"/>
</dbReference>
<dbReference type="GeneID" id="88356069"/>
<comment type="subcellular location">
    <subcellularLocation>
        <location evidence="1">Cell membrane</location>
        <topology evidence="1">Multi-pass membrane protein</topology>
    </subcellularLocation>
</comment>
<keyword evidence="3 6" id="KW-0812">Transmembrane</keyword>
<evidence type="ECO:0000256" key="2">
    <source>
        <dbReference type="ARBA" id="ARBA00022475"/>
    </source>
</evidence>
<evidence type="ECO:0000256" key="3">
    <source>
        <dbReference type="ARBA" id="ARBA00022692"/>
    </source>
</evidence>
<feature type="transmembrane region" description="Helical" evidence="6">
    <location>
        <begin position="103"/>
        <end position="129"/>
    </location>
</feature>
<evidence type="ECO:0000256" key="6">
    <source>
        <dbReference type="SAM" id="Phobius"/>
    </source>
</evidence>
<protein>
    <submittedName>
        <fullName evidence="8">RDD family protein</fullName>
    </submittedName>
</protein>
<evidence type="ECO:0000256" key="5">
    <source>
        <dbReference type="ARBA" id="ARBA00023136"/>
    </source>
</evidence>
<dbReference type="EMBL" id="CP023778">
    <property type="protein sequence ID" value="ATL65058.1"/>
    <property type="molecule type" value="Genomic_DNA"/>
</dbReference>
<feature type="transmembrane region" description="Helical" evidence="6">
    <location>
        <begin position="21"/>
        <end position="41"/>
    </location>
</feature>
<keyword evidence="2" id="KW-1003">Cell membrane</keyword>
<keyword evidence="4 6" id="KW-1133">Transmembrane helix</keyword>
<dbReference type="InterPro" id="IPR051791">
    <property type="entry name" value="Pra-immunoreactive"/>
</dbReference>
<gene>
    <name evidence="8" type="ORF">CRH09_01255</name>
</gene>
<proteinExistence type="predicted"/>
<sequence length="151" mass="15702">MTSAGQHADLGTRFIARIIDALIIGIPAWLILYGIGLLTGISPANMLMSKVIAPMLIAVAFTGYCVAQETSRGTTFGKRLVGLRVLAPGGHPPDAQTSLKRNLWAAAALVPCLGAVATLALSIAVAVTISQDPNGQGWHDRFAGGTQVVRT</sequence>
<dbReference type="Proteomes" id="UP000221961">
    <property type="component" value="Chromosome"/>
</dbReference>
<dbReference type="PANTHER" id="PTHR36115">
    <property type="entry name" value="PROLINE-RICH ANTIGEN HOMOLOG-RELATED"/>
    <property type="match status" value="1"/>
</dbReference>
<dbReference type="GO" id="GO:0005886">
    <property type="term" value="C:plasma membrane"/>
    <property type="evidence" value="ECO:0007669"/>
    <property type="project" value="UniProtKB-SubCell"/>
</dbReference>